<accession>A0A183HWH5</accession>
<name>A0A183HWH5_9BILA</name>
<dbReference type="WBParaSite" id="OFLC_0001183701-mRNA-1">
    <property type="protein sequence ID" value="OFLC_0001183701-mRNA-1"/>
    <property type="gene ID" value="OFLC_0001183701"/>
</dbReference>
<protein>
    <submittedName>
        <fullName evidence="1">KID domain-containing protein</fullName>
    </submittedName>
</protein>
<reference evidence="1" key="1">
    <citation type="submission" date="2016-06" db="UniProtKB">
        <authorList>
            <consortium name="WormBaseParasite"/>
        </authorList>
    </citation>
    <scope>IDENTIFICATION</scope>
</reference>
<organism evidence="1">
    <name type="scientific">Onchocerca flexuosa</name>
    <dbReference type="NCBI Taxonomy" id="387005"/>
    <lineage>
        <taxon>Eukaryota</taxon>
        <taxon>Metazoa</taxon>
        <taxon>Ecdysozoa</taxon>
        <taxon>Nematoda</taxon>
        <taxon>Chromadorea</taxon>
        <taxon>Rhabditida</taxon>
        <taxon>Spirurina</taxon>
        <taxon>Spiruromorpha</taxon>
        <taxon>Filarioidea</taxon>
        <taxon>Onchocercidae</taxon>
        <taxon>Onchocerca</taxon>
    </lineage>
</organism>
<dbReference type="AlphaFoldDB" id="A0A183HWH5"/>
<sequence length="168" mass="18412">LSGQQLGSRFQYTTRPENVGERQTVYRTIPSAGTKKGLSAPTVQRQKMFQIATGYGNSPEAQQQIYATTSHAGRTLIMSQGDSSQLGETSQIQMIRPQIQTAGISMRQDARSKINQRTPGRLYVTTAAGDRTYLMPQSQVRMMPSGQRITPKRTAGAIHAKTIAGQPQ</sequence>
<evidence type="ECO:0000313" key="1">
    <source>
        <dbReference type="WBParaSite" id="OFLC_0001183701-mRNA-1"/>
    </source>
</evidence>
<dbReference type="STRING" id="387005.A0A183HWH5"/>
<proteinExistence type="predicted"/>